<sequence>MSGKNARFYFANLGADVLRCIVAAEAGDRARYESSIGRAQKTLEALRTANRPEAYEEGLLLLRAVEYARADGTLEKLRVAVNRLVTPFVVAA</sequence>
<accession>A0A1F6E003</accession>
<dbReference type="EMBL" id="MFLN01000031">
    <property type="protein sequence ID" value="OGG67001.1"/>
    <property type="molecule type" value="Genomic_DNA"/>
</dbReference>
<dbReference type="AlphaFoldDB" id="A0A1F6E003"/>
<dbReference type="STRING" id="1798500.A3C21_04200"/>
<reference evidence="1 2" key="1">
    <citation type="journal article" date="2016" name="Nat. Commun.">
        <title>Thousands of microbial genomes shed light on interconnected biogeochemical processes in an aquifer system.</title>
        <authorList>
            <person name="Anantharaman K."/>
            <person name="Brown C.T."/>
            <person name="Hug L.A."/>
            <person name="Sharon I."/>
            <person name="Castelle C.J."/>
            <person name="Probst A.J."/>
            <person name="Thomas B.C."/>
            <person name="Singh A."/>
            <person name="Wilkins M.J."/>
            <person name="Karaoz U."/>
            <person name="Brodie E.L."/>
            <person name="Williams K.H."/>
            <person name="Hubbard S.S."/>
            <person name="Banfield J.F."/>
        </authorList>
    </citation>
    <scope>NUCLEOTIDE SEQUENCE [LARGE SCALE GENOMIC DNA]</scope>
</reference>
<evidence type="ECO:0000313" key="2">
    <source>
        <dbReference type="Proteomes" id="UP000178572"/>
    </source>
</evidence>
<comment type="caution">
    <text evidence="1">The sequence shown here is derived from an EMBL/GenBank/DDBJ whole genome shotgun (WGS) entry which is preliminary data.</text>
</comment>
<dbReference type="Proteomes" id="UP000178572">
    <property type="component" value="Unassembled WGS sequence"/>
</dbReference>
<protein>
    <submittedName>
        <fullName evidence="1">Uncharacterized protein</fullName>
    </submittedName>
</protein>
<proteinExistence type="predicted"/>
<name>A0A1F6E003_9BACT</name>
<organism evidence="1 2">
    <name type="scientific">Candidatus Kaiserbacteria bacterium RIFCSPHIGHO2_02_FULL_59_21</name>
    <dbReference type="NCBI Taxonomy" id="1798500"/>
    <lineage>
        <taxon>Bacteria</taxon>
        <taxon>Candidatus Kaiseribacteriota</taxon>
    </lineage>
</organism>
<evidence type="ECO:0000313" key="1">
    <source>
        <dbReference type="EMBL" id="OGG67001.1"/>
    </source>
</evidence>
<gene>
    <name evidence="1" type="ORF">A3C21_04200</name>
</gene>